<name>A0ABP0HRG8_9DINO</name>
<reference evidence="7 8" key="1">
    <citation type="submission" date="2024-02" db="EMBL/GenBank/DDBJ databases">
        <authorList>
            <person name="Chen Y."/>
            <person name="Shah S."/>
            <person name="Dougan E. K."/>
            <person name="Thang M."/>
            <person name="Chan C."/>
        </authorList>
    </citation>
    <scope>NUCLEOTIDE SEQUENCE [LARGE SCALE GENOMIC DNA]</scope>
</reference>
<keyword evidence="2 5" id="KW-0812">Transmembrane</keyword>
<comment type="caution">
    <text evidence="7">The sequence shown here is derived from an EMBL/GenBank/DDBJ whole genome shotgun (WGS) entry which is preliminary data.</text>
</comment>
<dbReference type="PANTHER" id="PTHR43243">
    <property type="entry name" value="INNER MEMBRANE TRANSPORTER YGJI-RELATED"/>
    <property type="match status" value="1"/>
</dbReference>
<dbReference type="InterPro" id="IPR004841">
    <property type="entry name" value="AA-permease/SLC12A_dom"/>
</dbReference>
<evidence type="ECO:0000313" key="8">
    <source>
        <dbReference type="Proteomes" id="UP001642484"/>
    </source>
</evidence>
<feature type="transmembrane region" description="Helical" evidence="5">
    <location>
        <begin position="158"/>
        <end position="182"/>
    </location>
</feature>
<evidence type="ECO:0000259" key="6">
    <source>
        <dbReference type="Pfam" id="PF00324"/>
    </source>
</evidence>
<feature type="transmembrane region" description="Helical" evidence="5">
    <location>
        <begin position="259"/>
        <end position="276"/>
    </location>
</feature>
<gene>
    <name evidence="7" type="ORF">CCMP2556_LOCUS2984</name>
</gene>
<accession>A0ABP0HRG8</accession>
<dbReference type="EMBL" id="CAXAMN010001126">
    <property type="protein sequence ID" value="CAK8992745.1"/>
    <property type="molecule type" value="Genomic_DNA"/>
</dbReference>
<evidence type="ECO:0000256" key="1">
    <source>
        <dbReference type="ARBA" id="ARBA00004141"/>
    </source>
</evidence>
<feature type="transmembrane region" description="Helical" evidence="5">
    <location>
        <begin position="44"/>
        <end position="66"/>
    </location>
</feature>
<evidence type="ECO:0000256" key="2">
    <source>
        <dbReference type="ARBA" id="ARBA00022692"/>
    </source>
</evidence>
<evidence type="ECO:0000256" key="3">
    <source>
        <dbReference type="ARBA" id="ARBA00022989"/>
    </source>
</evidence>
<evidence type="ECO:0000256" key="4">
    <source>
        <dbReference type="ARBA" id="ARBA00023136"/>
    </source>
</evidence>
<feature type="domain" description="Amino acid permease/ SLC12A" evidence="6">
    <location>
        <begin position="47"/>
        <end position="273"/>
    </location>
</feature>
<dbReference type="PANTHER" id="PTHR43243:SF45">
    <property type="entry name" value="CATIONIC AMINO ACID TRANSPORTER 9, CHLOROPLASTIC"/>
    <property type="match status" value="1"/>
</dbReference>
<sequence length="278" mass="29334">MSQRSSEPGPSYWRVSLALALRKRSVETSELGPRTEALQRRLTALDLTLIGVGASVGAGIFVITGIAAKPTGPAVCFSFLLAGISSIFSALCYAELSARIPVSGSVYLYAFVAFGEFIALLIGLNVLVDYHVGAAVNIASCALYLEKTLRLMFGDVCVWLPSTQVISLLMVLLLTCILSVGVENGLKRVNGLLVFGKVGIVLLVIVVGCTKVQPTNLSPVFPFGVGPVLSMSATCSFSFIGFGTVTNAAEECINPHRDLPIGITLSLLICALFAWASI</sequence>
<dbReference type="Gene3D" id="1.20.1740.10">
    <property type="entry name" value="Amino acid/polyamine transporter I"/>
    <property type="match status" value="1"/>
</dbReference>
<keyword evidence="4 5" id="KW-0472">Membrane</keyword>
<dbReference type="Proteomes" id="UP001642484">
    <property type="component" value="Unassembled WGS sequence"/>
</dbReference>
<evidence type="ECO:0000313" key="7">
    <source>
        <dbReference type="EMBL" id="CAK8992745.1"/>
    </source>
</evidence>
<organism evidence="7 8">
    <name type="scientific">Durusdinium trenchii</name>
    <dbReference type="NCBI Taxonomy" id="1381693"/>
    <lineage>
        <taxon>Eukaryota</taxon>
        <taxon>Sar</taxon>
        <taxon>Alveolata</taxon>
        <taxon>Dinophyceae</taxon>
        <taxon>Suessiales</taxon>
        <taxon>Symbiodiniaceae</taxon>
        <taxon>Durusdinium</taxon>
    </lineage>
</organism>
<keyword evidence="8" id="KW-1185">Reference proteome</keyword>
<keyword evidence="3 5" id="KW-1133">Transmembrane helix</keyword>
<feature type="transmembrane region" description="Helical" evidence="5">
    <location>
        <begin position="189"/>
        <end position="208"/>
    </location>
</feature>
<feature type="transmembrane region" description="Helical" evidence="5">
    <location>
        <begin position="72"/>
        <end position="94"/>
    </location>
</feature>
<comment type="subcellular location">
    <subcellularLocation>
        <location evidence="1">Membrane</location>
        <topology evidence="1">Multi-pass membrane protein</topology>
    </subcellularLocation>
</comment>
<protein>
    <recommendedName>
        <fullName evidence="6">Amino acid permease/ SLC12A domain-containing protein</fullName>
    </recommendedName>
</protein>
<feature type="transmembrane region" description="Helical" evidence="5">
    <location>
        <begin position="106"/>
        <end position="128"/>
    </location>
</feature>
<dbReference type="Pfam" id="PF00324">
    <property type="entry name" value="AA_permease"/>
    <property type="match status" value="1"/>
</dbReference>
<feature type="transmembrane region" description="Helical" evidence="5">
    <location>
        <begin position="228"/>
        <end position="247"/>
    </location>
</feature>
<proteinExistence type="predicted"/>
<evidence type="ECO:0000256" key="5">
    <source>
        <dbReference type="SAM" id="Phobius"/>
    </source>
</evidence>